<dbReference type="RefSeq" id="WP_015183968.1">
    <property type="nucleotide sequence ID" value="NC_019738.1"/>
</dbReference>
<dbReference type="EMBL" id="CP003630">
    <property type="protein sequence ID" value="AFZ19832.1"/>
    <property type="molecule type" value="Genomic_DNA"/>
</dbReference>
<keyword evidence="3" id="KW-1185">Reference proteome</keyword>
<gene>
    <name evidence="2" type="ORF">Mic7113_4130</name>
</gene>
<keyword evidence="2" id="KW-0808">Transferase</keyword>
<dbReference type="Proteomes" id="UP000010471">
    <property type="component" value="Chromosome"/>
</dbReference>
<dbReference type="AlphaFoldDB" id="K9WJW7"/>
<dbReference type="InterPro" id="IPR029044">
    <property type="entry name" value="Nucleotide-diphossugar_trans"/>
</dbReference>
<dbReference type="Pfam" id="PF10111">
    <property type="entry name" value="Glyco_tranf_2_2"/>
    <property type="match status" value="1"/>
</dbReference>
<accession>K9WJW7</accession>
<dbReference type="InterPro" id="IPR019290">
    <property type="entry name" value="GlycosylTrfase-like_prok"/>
</dbReference>
<feature type="domain" description="Glycosyltransferase 2-like prokaryotic type" evidence="1">
    <location>
        <begin position="5"/>
        <end position="247"/>
    </location>
</feature>
<dbReference type="STRING" id="1173027.Mic7113_4130"/>
<evidence type="ECO:0000259" key="1">
    <source>
        <dbReference type="Pfam" id="PF10111"/>
    </source>
</evidence>
<dbReference type="PATRIC" id="fig|1173027.3.peg.4561"/>
<evidence type="ECO:0000313" key="2">
    <source>
        <dbReference type="EMBL" id="AFZ19832.1"/>
    </source>
</evidence>
<dbReference type="Gene3D" id="3.90.550.10">
    <property type="entry name" value="Spore Coat Polysaccharide Biosynthesis Protein SpsA, Chain A"/>
    <property type="match status" value="1"/>
</dbReference>
<organism evidence="2 3">
    <name type="scientific">Allocoleopsis franciscana PCC 7113</name>
    <dbReference type="NCBI Taxonomy" id="1173027"/>
    <lineage>
        <taxon>Bacteria</taxon>
        <taxon>Bacillati</taxon>
        <taxon>Cyanobacteriota</taxon>
        <taxon>Cyanophyceae</taxon>
        <taxon>Coleofasciculales</taxon>
        <taxon>Coleofasciculaceae</taxon>
        <taxon>Allocoleopsis</taxon>
        <taxon>Allocoleopsis franciscana</taxon>
    </lineage>
</organism>
<sequence length="305" mass="34710">MPTISVVIPAYNAERTILETVASVLQQTFSDFELIVIDDGSKDRTVELLQSIKDERLKVFSYENGGLPVARNRGISRSAGEFITFVDADDLWTRNKLELQLAALQQHPEAGVAYSWTSCIDEQGELLFQYAPTFYEGNVYAQLLIGDFIYSGSNTMIRKQAIESAGEFDPTLKSCEDWDYWLRLAVRWPFVVVRKHQILYRRSSGAMSSKIDVMKEAALIAIDKAYKAAPPELQSLKNQTLTSFYKYCAELYLRYSTNLDGISKAGHNLWLASRANPKVVVDRNFLSLFKWLIKRWILIGLSPNH</sequence>
<protein>
    <submittedName>
        <fullName evidence="2">Glycosyl transferase</fullName>
    </submittedName>
</protein>
<dbReference type="PANTHER" id="PTHR43685">
    <property type="entry name" value="GLYCOSYLTRANSFERASE"/>
    <property type="match status" value="1"/>
</dbReference>
<dbReference type="PANTHER" id="PTHR43685:SF2">
    <property type="entry name" value="GLYCOSYLTRANSFERASE 2-LIKE DOMAIN-CONTAINING PROTEIN"/>
    <property type="match status" value="1"/>
</dbReference>
<evidence type="ECO:0000313" key="3">
    <source>
        <dbReference type="Proteomes" id="UP000010471"/>
    </source>
</evidence>
<dbReference type="KEGG" id="mic:Mic7113_4130"/>
<dbReference type="CDD" id="cd00761">
    <property type="entry name" value="Glyco_tranf_GTA_type"/>
    <property type="match status" value="1"/>
</dbReference>
<dbReference type="OrthoDB" id="9812327at2"/>
<reference evidence="2 3" key="1">
    <citation type="submission" date="2012-06" db="EMBL/GenBank/DDBJ databases">
        <title>Finished chromosome of genome of Microcoleus sp. PCC 7113.</title>
        <authorList>
            <consortium name="US DOE Joint Genome Institute"/>
            <person name="Gugger M."/>
            <person name="Coursin T."/>
            <person name="Rippka R."/>
            <person name="Tandeau De Marsac N."/>
            <person name="Huntemann M."/>
            <person name="Wei C.-L."/>
            <person name="Han J."/>
            <person name="Detter J.C."/>
            <person name="Han C."/>
            <person name="Tapia R."/>
            <person name="Chen A."/>
            <person name="Kyrpides N."/>
            <person name="Mavromatis K."/>
            <person name="Markowitz V."/>
            <person name="Szeto E."/>
            <person name="Ivanova N."/>
            <person name="Pagani I."/>
            <person name="Pati A."/>
            <person name="Goodwin L."/>
            <person name="Nordberg H.P."/>
            <person name="Cantor M.N."/>
            <person name="Hua S.X."/>
            <person name="Woyke T."/>
            <person name="Kerfeld C.A."/>
        </authorList>
    </citation>
    <scope>NUCLEOTIDE SEQUENCE [LARGE SCALE GENOMIC DNA]</scope>
    <source>
        <strain evidence="2 3">PCC 7113</strain>
    </source>
</reference>
<dbReference type="HOGENOM" id="CLU_025996_0_0_3"/>
<dbReference type="eggNOG" id="COG1215">
    <property type="taxonomic scope" value="Bacteria"/>
</dbReference>
<dbReference type="InterPro" id="IPR050834">
    <property type="entry name" value="Glycosyltransf_2"/>
</dbReference>
<dbReference type="GO" id="GO:0016740">
    <property type="term" value="F:transferase activity"/>
    <property type="evidence" value="ECO:0007669"/>
    <property type="project" value="UniProtKB-KW"/>
</dbReference>
<name>K9WJW7_9CYAN</name>
<dbReference type="SUPFAM" id="SSF53448">
    <property type="entry name" value="Nucleotide-diphospho-sugar transferases"/>
    <property type="match status" value="1"/>
</dbReference>
<proteinExistence type="predicted"/>